<accession>A0A328CYV9</accession>
<dbReference type="GO" id="GO:0016787">
    <property type="term" value="F:hydrolase activity"/>
    <property type="evidence" value="ECO:0007669"/>
    <property type="project" value="UniProtKB-ARBA"/>
</dbReference>
<dbReference type="InterPro" id="IPR000073">
    <property type="entry name" value="AB_hydrolase_1"/>
</dbReference>
<dbReference type="SUPFAM" id="SSF53474">
    <property type="entry name" value="alpha/beta-Hydrolases"/>
    <property type="match status" value="1"/>
</dbReference>
<dbReference type="InterPro" id="IPR029058">
    <property type="entry name" value="AB_hydrolase_fold"/>
</dbReference>
<evidence type="ECO:0000259" key="1">
    <source>
        <dbReference type="Pfam" id="PF00561"/>
    </source>
</evidence>
<organism evidence="2 3">
    <name type="scientific">Cuscuta australis</name>
    <dbReference type="NCBI Taxonomy" id="267555"/>
    <lineage>
        <taxon>Eukaryota</taxon>
        <taxon>Viridiplantae</taxon>
        <taxon>Streptophyta</taxon>
        <taxon>Embryophyta</taxon>
        <taxon>Tracheophyta</taxon>
        <taxon>Spermatophyta</taxon>
        <taxon>Magnoliopsida</taxon>
        <taxon>eudicotyledons</taxon>
        <taxon>Gunneridae</taxon>
        <taxon>Pentapetalae</taxon>
        <taxon>asterids</taxon>
        <taxon>lamiids</taxon>
        <taxon>Solanales</taxon>
        <taxon>Convolvulaceae</taxon>
        <taxon>Cuscuteae</taxon>
        <taxon>Cuscuta</taxon>
        <taxon>Cuscuta subgen. Grammica</taxon>
        <taxon>Cuscuta sect. Cleistogrammica</taxon>
    </lineage>
</organism>
<dbReference type="Proteomes" id="UP000249390">
    <property type="component" value="Unassembled WGS sequence"/>
</dbReference>
<dbReference type="AlphaFoldDB" id="A0A328CYV9"/>
<keyword evidence="3" id="KW-1185">Reference proteome</keyword>
<dbReference type="Gene3D" id="3.40.50.1820">
    <property type="entry name" value="alpha/beta hydrolase"/>
    <property type="match status" value="1"/>
</dbReference>
<dbReference type="PANTHER" id="PTHR43358">
    <property type="entry name" value="ALPHA/BETA-HYDROLASE"/>
    <property type="match status" value="1"/>
</dbReference>
<proteinExistence type="predicted"/>
<sequence>MEQFVNNIIRPPRAEYDPTNDLLDEKFMLKGKWYQRKDLEVKNTRGDVLKCSHYMPIKCPEGKQLPCVVYCHGNSGSRADASEAAIILLPSSITVFTLDFSGSGLSGGDHVTLGWNEKDDLKSVIEYLRRDGNVSLIGLWGRSMGAVTCLMYGAQDPSIAGIVLDSPFSNLVDLMMEIADGNRVRLPKFTLKFAIKYMRRSVLKKAKFDITELDTLKVARCCCVPMLLGHAVDDTFIQPHHSDRIFDAYMGKKNIIKFEGDHNSPRPLSYFDSIRIFFNNILQPPHTDTFFDMSPDYFCKQGNIDDHAPLPSNLISFEFSNGDPYGPTMPSLIDDDEYVEYPLDSLTDVAKSMEEEDKMFKEAVKSPFNNLGTRHSCIEELSSNKKQLEPLPESSSSAAANLPMCSNDPATPIVTGNTILPNSILSAPEPETSRLFSPQANTSVDQQSPISFDSTDCTKVTVIVIKNPTSKILDGLLCRWDLNFSRNR</sequence>
<comment type="caution">
    <text evidence="2">The sequence shown here is derived from an EMBL/GenBank/DDBJ whole genome shotgun (WGS) entry which is preliminary data.</text>
</comment>
<dbReference type="EMBL" id="NQVE01000209">
    <property type="protein sequence ID" value="RAL38474.1"/>
    <property type="molecule type" value="Genomic_DNA"/>
</dbReference>
<evidence type="ECO:0000313" key="3">
    <source>
        <dbReference type="Proteomes" id="UP000249390"/>
    </source>
</evidence>
<dbReference type="InterPro" id="IPR052920">
    <property type="entry name" value="DNA-binding_regulatory"/>
</dbReference>
<protein>
    <recommendedName>
        <fullName evidence="1">AB hydrolase-1 domain-containing protein</fullName>
    </recommendedName>
</protein>
<dbReference type="Pfam" id="PF00561">
    <property type="entry name" value="Abhydrolase_1"/>
    <property type="match status" value="1"/>
</dbReference>
<reference evidence="2 3" key="1">
    <citation type="submission" date="2018-06" db="EMBL/GenBank/DDBJ databases">
        <title>The Genome of Cuscuta australis (Dodder) Provides Insight into the Evolution of Plant Parasitism.</title>
        <authorList>
            <person name="Liu H."/>
        </authorList>
    </citation>
    <scope>NUCLEOTIDE SEQUENCE [LARGE SCALE GENOMIC DNA]</scope>
    <source>
        <strain evidence="3">cv. Yunnan</strain>
        <tissue evidence="2">Vines</tissue>
    </source>
</reference>
<evidence type="ECO:0000313" key="2">
    <source>
        <dbReference type="EMBL" id="RAL38474.1"/>
    </source>
</evidence>
<dbReference type="PANTHER" id="PTHR43358:SF4">
    <property type="entry name" value="ALPHA_BETA HYDROLASE FOLD-1 DOMAIN-CONTAINING PROTEIN"/>
    <property type="match status" value="1"/>
</dbReference>
<feature type="domain" description="AB hydrolase-1" evidence="1">
    <location>
        <begin position="66"/>
        <end position="186"/>
    </location>
</feature>
<name>A0A328CYV9_9ASTE</name>
<gene>
    <name evidence="2" type="ORF">DM860_002452</name>
</gene>